<keyword evidence="1" id="KW-0472">Membrane</keyword>
<feature type="transmembrane region" description="Helical" evidence="1">
    <location>
        <begin position="459"/>
        <end position="475"/>
    </location>
</feature>
<evidence type="ECO:0000256" key="1">
    <source>
        <dbReference type="SAM" id="Phobius"/>
    </source>
</evidence>
<dbReference type="EMBL" id="FPAS01000002">
    <property type="protein sequence ID" value="SFT65029.1"/>
    <property type="molecule type" value="Genomic_DNA"/>
</dbReference>
<organism evidence="2 3">
    <name type="scientific">Lishizhenia tianjinensis</name>
    <dbReference type="NCBI Taxonomy" id="477690"/>
    <lineage>
        <taxon>Bacteria</taxon>
        <taxon>Pseudomonadati</taxon>
        <taxon>Bacteroidota</taxon>
        <taxon>Flavobacteriia</taxon>
        <taxon>Flavobacteriales</taxon>
        <taxon>Crocinitomicaceae</taxon>
        <taxon>Lishizhenia</taxon>
    </lineage>
</organism>
<feature type="transmembrane region" description="Helical" evidence="1">
    <location>
        <begin position="364"/>
        <end position="382"/>
    </location>
</feature>
<dbReference type="Pfam" id="PF01944">
    <property type="entry name" value="SpoIIM"/>
    <property type="match status" value="1"/>
</dbReference>
<dbReference type="Proteomes" id="UP000236454">
    <property type="component" value="Unassembled WGS sequence"/>
</dbReference>
<feature type="transmembrane region" description="Helical" evidence="1">
    <location>
        <begin position="222"/>
        <end position="241"/>
    </location>
</feature>
<feature type="transmembrane region" description="Helical" evidence="1">
    <location>
        <begin position="261"/>
        <end position="283"/>
    </location>
</feature>
<dbReference type="STRING" id="477690.SAMN05216474_1551"/>
<dbReference type="InterPro" id="IPR002798">
    <property type="entry name" value="SpoIIM-like"/>
</dbReference>
<feature type="transmembrane region" description="Helical" evidence="1">
    <location>
        <begin position="168"/>
        <end position="187"/>
    </location>
</feature>
<sequence length="636" mass="73178">MKETAFINKNKEKWKRFEKLSKGNNTDPEELGELFTEVNEDLSYAQTFYERRTVRAYLNQAAQGVYGRLYKQKGDSLKKYWKTWSVVIPLELYKSRKNLLFALIMFMLWVVIGAVTTHFFPDFVDMAAGRGMIARGERFIAQDDPFGFYGDSESIDMFFMITLNNIKVAFLCFLGGILFSFGTHYLVFKNGMMLGSFQYFYVLKGLGLSSFLAIWIHGAFEISAIVVAAGAGFTLGHSLLFPGSYSRLQSFQLGAKRSMRIMIALVPVFIIAGFLESFVTRNYASLPDWSKWCIIIFSFALMLIYFVIYPQYLARKYPELLVENESVNQIPSHKVSLFKIRSFTDVISDSFQLYRQKFYVFMKINLNLTFPMMLVLTVFQFYTHSYDFGFEYPEAWINLFSILFGNPYGETFLGTDFIALFAWVLPFTTLASAVLFALVDEEPKFSWKSYFNYLKKQGFKIFVGACIIYACIVLLPSYLIWMGIFIYPFFFNMMSLGVNEDKGLGLVKYLKFGAKSWVFNFVLILFLIAMVALFAQPIAFIISSASSGEVPDLLDVFTDFIRMILTEETAYTIEVVNAIRILVYLLFILFVFPLVIIASALSSYKAIEEVEAPALRKEFENFGKRSRTTETKGDYE</sequence>
<dbReference type="AlphaFoldDB" id="A0A1I6ZQN3"/>
<dbReference type="PANTHER" id="PTHR35337:SF1">
    <property type="entry name" value="SLR1478 PROTEIN"/>
    <property type="match status" value="1"/>
</dbReference>
<feature type="transmembrane region" description="Helical" evidence="1">
    <location>
        <begin position="518"/>
        <end position="542"/>
    </location>
</feature>
<keyword evidence="3" id="KW-1185">Reference proteome</keyword>
<feature type="transmembrane region" description="Helical" evidence="1">
    <location>
        <begin position="581"/>
        <end position="601"/>
    </location>
</feature>
<dbReference type="OrthoDB" id="9800053at2"/>
<gene>
    <name evidence="2" type="ORF">SAMN05216474_1551</name>
</gene>
<dbReference type="PANTHER" id="PTHR35337">
    <property type="entry name" value="SLR1478 PROTEIN"/>
    <property type="match status" value="1"/>
</dbReference>
<evidence type="ECO:0000313" key="3">
    <source>
        <dbReference type="Proteomes" id="UP000236454"/>
    </source>
</evidence>
<name>A0A1I6ZQN3_9FLAO</name>
<keyword evidence="1" id="KW-0812">Transmembrane</keyword>
<reference evidence="2 3" key="1">
    <citation type="submission" date="2016-10" db="EMBL/GenBank/DDBJ databases">
        <authorList>
            <person name="de Groot N.N."/>
        </authorList>
    </citation>
    <scope>NUCLEOTIDE SEQUENCE [LARGE SCALE GENOMIC DNA]</scope>
    <source>
        <strain evidence="2 3">CGMCC 1.7005</strain>
    </source>
</reference>
<feature type="transmembrane region" description="Helical" evidence="1">
    <location>
        <begin position="99"/>
        <end position="120"/>
    </location>
</feature>
<protein>
    <submittedName>
        <fullName evidence="2">Uncharacterized membrane protein SpoIIM, required for sporulation</fullName>
    </submittedName>
</protein>
<evidence type="ECO:0000313" key="2">
    <source>
        <dbReference type="EMBL" id="SFT65029.1"/>
    </source>
</evidence>
<feature type="transmembrane region" description="Helical" evidence="1">
    <location>
        <begin position="289"/>
        <end position="308"/>
    </location>
</feature>
<proteinExistence type="predicted"/>
<feature type="transmembrane region" description="Helical" evidence="1">
    <location>
        <begin position="199"/>
        <end position="216"/>
    </location>
</feature>
<accession>A0A1I6ZQN3</accession>
<feature type="transmembrane region" description="Helical" evidence="1">
    <location>
        <begin position="417"/>
        <end position="439"/>
    </location>
</feature>
<dbReference type="RefSeq" id="WP_090247894.1">
    <property type="nucleotide sequence ID" value="NZ_FPAS01000002.1"/>
</dbReference>
<keyword evidence="1" id="KW-1133">Transmembrane helix</keyword>